<dbReference type="Proteomes" id="UP001208689">
    <property type="component" value="Chromosome"/>
</dbReference>
<dbReference type="Gene3D" id="1.10.10.10">
    <property type="entry name" value="Winged helix-like DNA-binding domain superfamily/Winged helix DNA-binding domain"/>
    <property type="match status" value="2"/>
</dbReference>
<dbReference type="PANTHER" id="PTHR38465:SF1">
    <property type="entry name" value="HTH-TYPE TRANSCRIPTIONAL REGULATOR MJ1563-RELATED"/>
    <property type="match status" value="1"/>
</dbReference>
<evidence type="ECO:0000313" key="5">
    <source>
        <dbReference type="Proteomes" id="UP001208689"/>
    </source>
</evidence>
<evidence type="ECO:0008006" key="6">
    <source>
        <dbReference type="Google" id="ProtNLM"/>
    </source>
</evidence>
<evidence type="ECO:0000256" key="2">
    <source>
        <dbReference type="ARBA" id="ARBA00023125"/>
    </source>
</evidence>
<accession>A0ABY6HR23</accession>
<evidence type="ECO:0000256" key="1">
    <source>
        <dbReference type="ARBA" id="ARBA00023015"/>
    </source>
</evidence>
<dbReference type="SUPFAM" id="SSF46785">
    <property type="entry name" value="Winged helix' DNA-binding domain"/>
    <property type="match status" value="2"/>
</dbReference>
<proteinExistence type="predicted"/>
<evidence type="ECO:0000256" key="3">
    <source>
        <dbReference type="ARBA" id="ARBA00023163"/>
    </source>
</evidence>
<gene>
    <name evidence="4" type="ORF">NEF87_002239</name>
</gene>
<organism evidence="4 5">
    <name type="scientific">Candidatus Lokiarchaeum ossiferum</name>
    <dbReference type="NCBI Taxonomy" id="2951803"/>
    <lineage>
        <taxon>Archaea</taxon>
        <taxon>Promethearchaeati</taxon>
        <taxon>Promethearchaeota</taxon>
        <taxon>Promethearchaeia</taxon>
        <taxon>Promethearchaeales</taxon>
        <taxon>Promethearchaeaceae</taxon>
        <taxon>Candidatus Lokiarchaeum</taxon>
    </lineage>
</organism>
<evidence type="ECO:0000313" key="4">
    <source>
        <dbReference type="EMBL" id="UYP45954.1"/>
    </source>
</evidence>
<protein>
    <recommendedName>
        <fullName evidence="6">MarR family transcriptional regulator</fullName>
    </recommendedName>
</protein>
<reference evidence="4" key="1">
    <citation type="submission" date="2022-09" db="EMBL/GenBank/DDBJ databases">
        <title>Actin cytoskeleton and complex cell architecture in an #Asgard archaeon.</title>
        <authorList>
            <person name="Ponce Toledo R.I."/>
            <person name="Schleper C."/>
            <person name="Rodrigues Oliveira T."/>
            <person name="Wollweber F."/>
            <person name="Xu J."/>
            <person name="Rittmann S."/>
            <person name="Klingl A."/>
            <person name="Pilhofer M."/>
        </authorList>
    </citation>
    <scope>NUCLEOTIDE SEQUENCE</scope>
    <source>
        <strain evidence="4">B-35</strain>
    </source>
</reference>
<keyword evidence="3" id="KW-0804">Transcription</keyword>
<name>A0ABY6HR23_9ARCH</name>
<keyword evidence="1" id="KW-0805">Transcription regulation</keyword>
<keyword evidence="2" id="KW-0238">DNA-binding</keyword>
<dbReference type="EMBL" id="CP104013">
    <property type="protein sequence ID" value="UYP45954.1"/>
    <property type="molecule type" value="Genomic_DNA"/>
</dbReference>
<dbReference type="InterPro" id="IPR052362">
    <property type="entry name" value="HTH-GbsR_regulator"/>
</dbReference>
<dbReference type="InterPro" id="IPR036388">
    <property type="entry name" value="WH-like_DNA-bd_sf"/>
</dbReference>
<sequence>MELHEHLYEGKFKEIEQEIVQFYKNYANNLGRNLKLSVIYAYLVIYDSLTQKQLKKLTKYSYSTISTGLAHLVQMRVIKKNLIAGTHTHLYKLPSCEFIPFNYQPFSNILERLNNLFKYIKQTIQKCHSLMDIYPVKSQFFIYRLNGILNYIQAQQRNFAIKGKTIFLPENDRLLPISQEITDFPPEIEAIEFDIVSYLVENKFLFDSKPILSKIMAYIMLRKNITQKKLQDLTGNSSGAVSQKLKQLLDKNLISRLPFESPTTPRIFQIKYISLNYMDFIIRDNRIIFDFTPRLEAIQKSLIEEKEKYSSLHGYNSICSKVDHLIISTQRFTSVVDSFSQERNIVADLIEDTA</sequence>
<keyword evidence="5" id="KW-1185">Reference proteome</keyword>
<dbReference type="PANTHER" id="PTHR38465">
    <property type="entry name" value="HTH-TYPE TRANSCRIPTIONAL REGULATOR MJ1563-RELATED"/>
    <property type="match status" value="1"/>
</dbReference>
<dbReference type="InterPro" id="IPR036390">
    <property type="entry name" value="WH_DNA-bd_sf"/>
</dbReference>